<keyword evidence="2 6" id="KW-0662">Pyridine nucleotide biosynthesis</keyword>
<dbReference type="GO" id="GO:0051287">
    <property type="term" value="F:NAD binding"/>
    <property type="evidence" value="ECO:0007669"/>
    <property type="project" value="UniProtKB-UniRule"/>
</dbReference>
<evidence type="ECO:0000256" key="1">
    <source>
        <dbReference type="ARBA" id="ARBA00008331"/>
    </source>
</evidence>
<comment type="caution">
    <text evidence="9">The sequence shown here is derived from an EMBL/GenBank/DDBJ whole genome shotgun (WGS) entry which is preliminary data.</text>
</comment>
<comment type="catalytic activity">
    <reaction evidence="6">
        <text>L-aspartate + NAD(+) + H2O = oxaloacetate + NH4(+) + NADH + H(+)</text>
        <dbReference type="Rhea" id="RHEA:11788"/>
        <dbReference type="ChEBI" id="CHEBI:15377"/>
        <dbReference type="ChEBI" id="CHEBI:15378"/>
        <dbReference type="ChEBI" id="CHEBI:16452"/>
        <dbReference type="ChEBI" id="CHEBI:28938"/>
        <dbReference type="ChEBI" id="CHEBI:29991"/>
        <dbReference type="ChEBI" id="CHEBI:57540"/>
        <dbReference type="ChEBI" id="CHEBI:57945"/>
        <dbReference type="EC" id="1.4.1.21"/>
    </reaction>
</comment>
<comment type="function">
    <text evidence="6">Specifically catalyzes the NAD or NADP-dependent dehydrogenation of L-aspartate to iminoaspartate.</text>
</comment>
<evidence type="ECO:0000313" key="9">
    <source>
        <dbReference type="EMBL" id="KQK31432.1"/>
    </source>
</evidence>
<evidence type="ECO:0000256" key="4">
    <source>
        <dbReference type="ARBA" id="ARBA00023002"/>
    </source>
</evidence>
<dbReference type="InterPro" id="IPR011182">
    <property type="entry name" value="L-Asp_DH"/>
</dbReference>
<evidence type="ECO:0000256" key="2">
    <source>
        <dbReference type="ARBA" id="ARBA00022642"/>
    </source>
</evidence>
<dbReference type="Gene3D" id="3.40.50.720">
    <property type="entry name" value="NAD(P)-binding Rossmann-like Domain"/>
    <property type="match status" value="1"/>
</dbReference>
<dbReference type="STRING" id="53254.SAMN05660750_02430"/>
<dbReference type="AlphaFoldDB" id="A0A0Q3I8T6"/>
<dbReference type="PIRSF" id="PIRSF005227">
    <property type="entry name" value="Asp_dh_NAD_syn"/>
    <property type="match status" value="1"/>
</dbReference>
<dbReference type="Pfam" id="PF03447">
    <property type="entry name" value="NAD_binding_3"/>
    <property type="match status" value="1"/>
</dbReference>
<dbReference type="InterPro" id="IPR020626">
    <property type="entry name" value="Asp_DH_prok"/>
</dbReference>
<comment type="similarity">
    <text evidence="1 6">Belongs to the L-aspartate dehydrogenase family.</text>
</comment>
<dbReference type="GO" id="GO:0009435">
    <property type="term" value="P:NAD+ biosynthetic process"/>
    <property type="evidence" value="ECO:0007669"/>
    <property type="project" value="UniProtKB-UniRule"/>
</dbReference>
<dbReference type="SUPFAM" id="SSF55347">
    <property type="entry name" value="Glyceraldehyde-3-phosphate dehydrogenase-like, C-terminal domain"/>
    <property type="match status" value="1"/>
</dbReference>
<keyword evidence="5 6" id="KW-0520">NAD</keyword>
<dbReference type="NCBIfam" id="NF009828">
    <property type="entry name" value="PRK13303.1-3"/>
    <property type="match status" value="1"/>
</dbReference>
<accession>A0A0Q3I8T6</accession>
<dbReference type="PANTHER" id="PTHR31873:SF6">
    <property type="entry name" value="ASPARTATE DEHYDROGENASE DOMAIN-CONTAINING PROTEIN"/>
    <property type="match status" value="1"/>
</dbReference>
<dbReference type="PANTHER" id="PTHR31873">
    <property type="entry name" value="L-ASPARTATE DEHYDROGENASE-RELATED"/>
    <property type="match status" value="1"/>
</dbReference>
<dbReference type="Pfam" id="PF01958">
    <property type="entry name" value="Asp_DH_C"/>
    <property type="match status" value="1"/>
</dbReference>
<dbReference type="InterPro" id="IPR002811">
    <property type="entry name" value="Asp_DH"/>
</dbReference>
<feature type="active site" evidence="6">
    <location>
        <position position="224"/>
    </location>
</feature>
<dbReference type="GO" id="GO:0016639">
    <property type="term" value="F:oxidoreductase activity, acting on the CH-NH2 group of donors, NAD or NADP as acceptor"/>
    <property type="evidence" value="ECO:0007669"/>
    <property type="project" value="UniProtKB-UniRule"/>
</dbReference>
<dbReference type="RefSeq" id="WP_055727198.1">
    <property type="nucleotide sequence ID" value="NZ_LMAR01000023.1"/>
</dbReference>
<dbReference type="HAMAP" id="MF_01265">
    <property type="entry name" value="NadX"/>
    <property type="match status" value="1"/>
</dbReference>
<dbReference type="GO" id="GO:0050661">
    <property type="term" value="F:NADP binding"/>
    <property type="evidence" value="ECO:0007669"/>
    <property type="project" value="UniProtKB-UniRule"/>
</dbReference>
<comment type="pathway">
    <text evidence="6">Cofactor biosynthesis; NAD(+) biosynthesis; iminoaspartate from L-aspartate (dehydrogenase route): step 1/1.</text>
</comment>
<feature type="domain" description="Aspartate/homoserine dehydrogenase NAD-binding" evidence="8">
    <location>
        <begin position="14"/>
        <end position="125"/>
    </location>
</feature>
<dbReference type="InterPro" id="IPR036291">
    <property type="entry name" value="NAD(P)-bd_dom_sf"/>
</dbReference>
<evidence type="ECO:0000259" key="7">
    <source>
        <dbReference type="Pfam" id="PF01958"/>
    </source>
</evidence>
<reference evidence="9 10" key="1">
    <citation type="submission" date="2015-10" db="EMBL/GenBank/DDBJ databases">
        <title>Draft genome of Bosea thiooxidans.</title>
        <authorList>
            <person name="Wang X."/>
        </authorList>
    </citation>
    <scope>NUCLEOTIDE SEQUENCE [LARGE SCALE GENOMIC DNA]</scope>
    <source>
        <strain evidence="9 10">CGMCC 9174</strain>
    </source>
</reference>
<protein>
    <recommendedName>
        <fullName evidence="6">L-aspartate dehydrogenase</fullName>
        <ecNumber evidence="6">1.4.1.21</ecNumber>
    </recommendedName>
</protein>
<comment type="miscellaneous">
    <text evidence="6">The iminoaspartate product is unstable in aqueous solution and can decompose to oxaloacetate and ammonia.</text>
</comment>
<keyword evidence="10" id="KW-1185">Reference proteome</keyword>
<dbReference type="Proteomes" id="UP000051562">
    <property type="component" value="Unassembled WGS sequence"/>
</dbReference>
<dbReference type="EC" id="1.4.1.21" evidence="6"/>
<gene>
    <name evidence="6" type="primary">nadX</name>
    <name evidence="9" type="ORF">ARD30_03245</name>
</gene>
<dbReference type="GO" id="GO:0033735">
    <property type="term" value="F:aspartate dehydrogenase [NAD(P)+] activity"/>
    <property type="evidence" value="ECO:0007669"/>
    <property type="project" value="UniProtKB-EC"/>
</dbReference>
<comment type="catalytic activity">
    <reaction evidence="6">
        <text>L-aspartate + NADP(+) + H2O = oxaloacetate + NH4(+) + NADPH + H(+)</text>
        <dbReference type="Rhea" id="RHEA:11784"/>
        <dbReference type="ChEBI" id="CHEBI:15377"/>
        <dbReference type="ChEBI" id="CHEBI:15378"/>
        <dbReference type="ChEBI" id="CHEBI:16452"/>
        <dbReference type="ChEBI" id="CHEBI:28938"/>
        <dbReference type="ChEBI" id="CHEBI:29991"/>
        <dbReference type="ChEBI" id="CHEBI:57783"/>
        <dbReference type="ChEBI" id="CHEBI:58349"/>
        <dbReference type="EC" id="1.4.1.21"/>
    </reaction>
</comment>
<keyword evidence="4 6" id="KW-0560">Oxidoreductase</keyword>
<dbReference type="SUPFAM" id="SSF51735">
    <property type="entry name" value="NAD(P)-binding Rossmann-fold domains"/>
    <property type="match status" value="1"/>
</dbReference>
<feature type="binding site" evidence="6">
    <location>
        <position position="194"/>
    </location>
    <ligand>
        <name>NAD(+)</name>
        <dbReference type="ChEBI" id="CHEBI:57540"/>
    </ligand>
</feature>
<dbReference type="EMBL" id="LMAR01000023">
    <property type="protein sequence ID" value="KQK31432.1"/>
    <property type="molecule type" value="Genomic_DNA"/>
</dbReference>
<feature type="binding site" evidence="6">
    <location>
        <position position="128"/>
    </location>
    <ligand>
        <name>NAD(+)</name>
        <dbReference type="ChEBI" id="CHEBI:57540"/>
    </ligand>
</feature>
<feature type="domain" description="Aspartate dehydrogenase" evidence="7">
    <location>
        <begin position="172"/>
        <end position="258"/>
    </location>
</feature>
<evidence type="ECO:0000313" key="10">
    <source>
        <dbReference type="Proteomes" id="UP000051562"/>
    </source>
</evidence>
<proteinExistence type="inferred from homology"/>
<evidence type="ECO:0000256" key="3">
    <source>
        <dbReference type="ARBA" id="ARBA00022857"/>
    </source>
</evidence>
<name>A0A0Q3I8T6_9HYPH</name>
<evidence type="ECO:0000256" key="5">
    <source>
        <dbReference type="ARBA" id="ARBA00023027"/>
    </source>
</evidence>
<dbReference type="UniPathway" id="UPA00253">
    <property type="reaction ID" value="UER00456"/>
</dbReference>
<dbReference type="InterPro" id="IPR005106">
    <property type="entry name" value="Asp/hSer_DH_NAD-bd"/>
</dbReference>
<evidence type="ECO:0000259" key="8">
    <source>
        <dbReference type="Pfam" id="PF03447"/>
    </source>
</evidence>
<keyword evidence="3 6" id="KW-0521">NADP</keyword>
<dbReference type="Gene3D" id="3.30.360.10">
    <property type="entry name" value="Dihydrodipicolinate Reductase, domain 2"/>
    <property type="match status" value="1"/>
</dbReference>
<organism evidence="9 10">
    <name type="scientific">Bosea thiooxidans</name>
    <dbReference type="NCBI Taxonomy" id="53254"/>
    <lineage>
        <taxon>Bacteria</taxon>
        <taxon>Pseudomonadati</taxon>
        <taxon>Pseudomonadota</taxon>
        <taxon>Alphaproteobacteria</taxon>
        <taxon>Hyphomicrobiales</taxon>
        <taxon>Boseaceae</taxon>
        <taxon>Bosea</taxon>
    </lineage>
</organism>
<evidence type="ECO:0000256" key="6">
    <source>
        <dbReference type="HAMAP-Rule" id="MF_01265"/>
    </source>
</evidence>
<sequence>MTQSRKKLRLALIGWGAINRRIAELLAERSKGDIAIAAVAVRNAAAAINIPAGAELITGPGELAGLNLDLVVEAAGREAVGIWGEAALAHASAFAVASTSAFCDDALLDRLIATAESRGSQILIPPGALAGIDGIAAASLLPLDEVVHRIVKPPAAWRGTPAESLIALDTLTEATAFFSGSAREAASRFPQNANVAVISALAGIGLDRTRVELVADPAAAGNGHQLSARGAFGKLDLAIENRPLATNPKSSEMTALGLVRLIENRMRTLVR</sequence>